<evidence type="ECO:0008006" key="3">
    <source>
        <dbReference type="Google" id="ProtNLM"/>
    </source>
</evidence>
<gene>
    <name evidence="1" type="ORF">prwr041_01430</name>
</gene>
<keyword evidence="2" id="KW-1185">Reference proteome</keyword>
<protein>
    <recommendedName>
        <fullName evidence="3">DUF3618 domain-containing protein</fullName>
    </recommendedName>
</protein>
<reference evidence="1 2" key="1">
    <citation type="journal article" date="2022" name="Int. J. Syst. Evol. Microbiol.">
        <title>Prevotella herbatica sp. nov., a plant polysaccharide-decomposing anaerobic bacterium isolated from a methanogenic reactor.</title>
        <authorList>
            <person name="Uek A."/>
            <person name="Tonouchi A."/>
            <person name="Kaku N."/>
            <person name="Ueki K."/>
        </authorList>
    </citation>
    <scope>NUCLEOTIDE SEQUENCE [LARGE SCALE GENOMIC DNA]</scope>
    <source>
        <strain evidence="1 2">WR041</strain>
    </source>
</reference>
<accession>A0ABN6EED8</accession>
<dbReference type="Proteomes" id="UP001319045">
    <property type="component" value="Chromosome"/>
</dbReference>
<dbReference type="RefSeq" id="WP_207154439.1">
    <property type="nucleotide sequence ID" value="NZ_AP024484.1"/>
</dbReference>
<proteinExistence type="predicted"/>
<dbReference type="EMBL" id="AP024484">
    <property type="protein sequence ID" value="BCS84250.1"/>
    <property type="molecule type" value="Genomic_DNA"/>
</dbReference>
<name>A0ABN6EED8_9BACT</name>
<sequence>MENFFEYKSLDDIRRRKEALRQQLLEDDKKIKNLWDEMSRPSDLFSKSASPSKRITGLINTSAALFDGAILGWKLYRKFRR</sequence>
<evidence type="ECO:0000313" key="1">
    <source>
        <dbReference type="EMBL" id="BCS84250.1"/>
    </source>
</evidence>
<organism evidence="1 2">
    <name type="scientific">Prevotella herbatica</name>
    <dbReference type="NCBI Taxonomy" id="2801997"/>
    <lineage>
        <taxon>Bacteria</taxon>
        <taxon>Pseudomonadati</taxon>
        <taxon>Bacteroidota</taxon>
        <taxon>Bacteroidia</taxon>
        <taxon>Bacteroidales</taxon>
        <taxon>Prevotellaceae</taxon>
        <taxon>Prevotella</taxon>
    </lineage>
</organism>
<evidence type="ECO:0000313" key="2">
    <source>
        <dbReference type="Proteomes" id="UP001319045"/>
    </source>
</evidence>